<dbReference type="Gene3D" id="1.25.40.20">
    <property type="entry name" value="Ankyrin repeat-containing domain"/>
    <property type="match status" value="1"/>
</dbReference>
<organism evidence="5">
    <name type="scientific">Lotharella globosa</name>
    <dbReference type="NCBI Taxonomy" id="91324"/>
    <lineage>
        <taxon>Eukaryota</taxon>
        <taxon>Sar</taxon>
        <taxon>Rhizaria</taxon>
        <taxon>Cercozoa</taxon>
        <taxon>Chlorarachniophyceae</taxon>
        <taxon>Lotharella</taxon>
    </lineage>
</organism>
<feature type="region of interest" description="Disordered" evidence="4">
    <location>
        <begin position="1"/>
        <end position="22"/>
    </location>
</feature>
<dbReference type="SUPFAM" id="SSF48403">
    <property type="entry name" value="Ankyrin repeat"/>
    <property type="match status" value="1"/>
</dbReference>
<evidence type="ECO:0000256" key="3">
    <source>
        <dbReference type="PROSITE-ProRule" id="PRU00023"/>
    </source>
</evidence>
<evidence type="ECO:0000313" key="5">
    <source>
        <dbReference type="EMBL" id="CAE0668550.1"/>
    </source>
</evidence>
<feature type="repeat" description="ANK" evidence="3">
    <location>
        <begin position="222"/>
        <end position="254"/>
    </location>
</feature>
<keyword evidence="2 3" id="KW-0040">ANK repeat</keyword>
<dbReference type="InterPro" id="IPR036770">
    <property type="entry name" value="Ankyrin_rpt-contain_sf"/>
</dbReference>
<reference evidence="5" key="1">
    <citation type="submission" date="2021-01" db="EMBL/GenBank/DDBJ databases">
        <authorList>
            <person name="Corre E."/>
            <person name="Pelletier E."/>
            <person name="Niang G."/>
            <person name="Scheremetjew M."/>
            <person name="Finn R."/>
            <person name="Kale V."/>
            <person name="Holt S."/>
            <person name="Cochrane G."/>
            <person name="Meng A."/>
            <person name="Brown T."/>
            <person name="Cohen L."/>
        </authorList>
    </citation>
    <scope>NUCLEOTIDE SEQUENCE</scope>
    <source>
        <strain evidence="5">CCCM811</strain>
    </source>
</reference>
<dbReference type="PANTHER" id="PTHR24188:SF29">
    <property type="entry name" value="GH09064P"/>
    <property type="match status" value="1"/>
</dbReference>
<dbReference type="Pfam" id="PF12796">
    <property type="entry name" value="Ank_2"/>
    <property type="match status" value="2"/>
</dbReference>
<name>A0A6U3CBJ5_9EUKA</name>
<keyword evidence="1" id="KW-0677">Repeat</keyword>
<sequence length="345" mass="38087">MDHLRPRRDVPGVSHGAREEDNESLFHAAGNGNLRAVDDLISKRADPCAFNSCGSTPVIWSSENGHLDVVTRLVHAKADVETKDRTNGGTSLYYAAANGRIRVVQWLVTVGKARVDSAMRDGATPLYIAAQQGHLEVVRWLVEAKADPEARYKDGATPLYICAEHGRLGVMRYLVDAARARVEARHESGKTVLCHAISNEQVGAVRWLVDHAKADVDVQLQNGDNPLVLAARKGSLEMVKSLVLAKAQIIRTNRKQQKVNVRPSPDTTANENTNENTNGGREEEGGSCESIVEIARKSYRKNNIAEWLTAHMAMKAIRRDIDNLWMLHPEIAEAITPCFDAKLEH</sequence>
<proteinExistence type="predicted"/>
<dbReference type="EMBL" id="HBIV01028189">
    <property type="protein sequence ID" value="CAE0668550.1"/>
    <property type="molecule type" value="Transcribed_RNA"/>
</dbReference>
<dbReference type="AlphaFoldDB" id="A0A6U3CBJ5"/>
<feature type="repeat" description="ANK" evidence="3">
    <location>
        <begin position="121"/>
        <end position="153"/>
    </location>
</feature>
<accession>A0A6U3CBJ5</accession>
<gene>
    <name evidence="5" type="ORF">LGLO00237_LOCUS20175</name>
</gene>
<feature type="compositionally biased region" description="Basic and acidic residues" evidence="4">
    <location>
        <begin position="1"/>
        <end position="10"/>
    </location>
</feature>
<feature type="repeat" description="ANK" evidence="3">
    <location>
        <begin position="87"/>
        <end position="111"/>
    </location>
</feature>
<protein>
    <submittedName>
        <fullName evidence="5">Uncharacterized protein</fullName>
    </submittedName>
</protein>
<dbReference type="PROSITE" id="PS50297">
    <property type="entry name" value="ANK_REP_REGION"/>
    <property type="match status" value="3"/>
</dbReference>
<dbReference type="PANTHER" id="PTHR24188">
    <property type="entry name" value="ANKYRIN REPEAT PROTEIN"/>
    <property type="match status" value="1"/>
</dbReference>
<evidence type="ECO:0000256" key="4">
    <source>
        <dbReference type="SAM" id="MobiDB-lite"/>
    </source>
</evidence>
<feature type="region of interest" description="Disordered" evidence="4">
    <location>
        <begin position="254"/>
        <end position="287"/>
    </location>
</feature>
<feature type="compositionally biased region" description="Low complexity" evidence="4">
    <location>
        <begin position="267"/>
        <end position="279"/>
    </location>
</feature>
<feature type="repeat" description="ANK" evidence="3">
    <location>
        <begin position="53"/>
        <end position="85"/>
    </location>
</feature>
<dbReference type="InterPro" id="IPR002110">
    <property type="entry name" value="Ankyrin_rpt"/>
</dbReference>
<dbReference type="PROSITE" id="PS50088">
    <property type="entry name" value="ANK_REPEAT"/>
    <property type="match status" value="4"/>
</dbReference>
<dbReference type="SMART" id="SM00248">
    <property type="entry name" value="ANK"/>
    <property type="match status" value="7"/>
</dbReference>
<dbReference type="Pfam" id="PF13637">
    <property type="entry name" value="Ank_4"/>
    <property type="match status" value="1"/>
</dbReference>
<evidence type="ECO:0000256" key="1">
    <source>
        <dbReference type="ARBA" id="ARBA00022737"/>
    </source>
</evidence>
<evidence type="ECO:0000256" key="2">
    <source>
        <dbReference type="ARBA" id="ARBA00023043"/>
    </source>
</evidence>